<dbReference type="InterPro" id="IPR008030">
    <property type="entry name" value="NmrA-like"/>
</dbReference>
<gene>
    <name evidence="2" type="ORF">POL72_15715</name>
</gene>
<dbReference type="EMBL" id="JAQNDK010000002">
    <property type="protein sequence ID" value="MDC0679191.1"/>
    <property type="molecule type" value="Genomic_DNA"/>
</dbReference>
<protein>
    <submittedName>
        <fullName evidence="2">NAD(P)H-binding protein</fullName>
    </submittedName>
</protein>
<name>A0ABT5C1Z1_9BACT</name>
<feature type="domain" description="NmrA-like" evidence="1">
    <location>
        <begin position="2"/>
        <end position="283"/>
    </location>
</feature>
<reference evidence="2 3" key="1">
    <citation type="submission" date="2023-01" db="EMBL/GenBank/DDBJ databases">
        <title>Minimal conservation of predation-associated metabolite biosynthetic gene clusters underscores biosynthetic potential of Myxococcota including descriptions for ten novel species: Archangium lansinium sp. nov., Myxococcus landrumus sp. nov., Nannocystis bai.</title>
        <authorList>
            <person name="Ahearne A."/>
            <person name="Stevens C."/>
            <person name="Dowd S."/>
        </authorList>
    </citation>
    <scope>NUCLEOTIDE SEQUENCE [LARGE SCALE GENOMIC DNA]</scope>
    <source>
        <strain evidence="2 3">WIWO2</strain>
    </source>
</reference>
<dbReference type="PANTHER" id="PTHR43162">
    <property type="match status" value="1"/>
</dbReference>
<dbReference type="InterPro" id="IPR036291">
    <property type="entry name" value="NAD(P)-bd_dom_sf"/>
</dbReference>
<proteinExistence type="predicted"/>
<sequence length="310" mass="34229">MSSILVTGAAGRVGAVGRRTVELLRRRGLQVRALVHREDERAEALRATGAEVIAGDLTRAEDVLRALEGVRRVYFGLSVSTEYLEASVTTAALARDRGDLEVFLNISQMTVSQMSATRMTDSPQQRQHWLAEQVLDWSGLPVVHLRPTVFLENPFFLAWAAESIAEDATIRLPFGAGRTSPVAASDVAEVAATILADPAPHIGRIYGLTGPRSEDMRAVAAEYSSALGRPIRYVDVPFEEWQSRVLLPRRLPEHLAHHLSTMARLHAQNRYDRLTHDVETITGKRATSVRDFVAQHADLFAQPALATERI</sequence>
<dbReference type="RefSeq" id="WP_272096143.1">
    <property type="nucleotide sequence ID" value="NZ_JAQNDK010000002.1"/>
</dbReference>
<evidence type="ECO:0000313" key="3">
    <source>
        <dbReference type="Proteomes" id="UP001217485"/>
    </source>
</evidence>
<dbReference type="Proteomes" id="UP001217485">
    <property type="component" value="Unassembled WGS sequence"/>
</dbReference>
<dbReference type="PANTHER" id="PTHR43162:SF1">
    <property type="entry name" value="PRESTALK A DIFFERENTIATION PROTEIN A"/>
    <property type="match status" value="1"/>
</dbReference>
<dbReference type="Gene3D" id="3.90.25.10">
    <property type="entry name" value="UDP-galactose 4-epimerase, domain 1"/>
    <property type="match status" value="1"/>
</dbReference>
<evidence type="ECO:0000313" key="2">
    <source>
        <dbReference type="EMBL" id="MDC0679191.1"/>
    </source>
</evidence>
<dbReference type="SUPFAM" id="SSF51735">
    <property type="entry name" value="NAD(P)-binding Rossmann-fold domains"/>
    <property type="match status" value="1"/>
</dbReference>
<dbReference type="InterPro" id="IPR051604">
    <property type="entry name" value="Ergot_Alk_Oxidoreductase"/>
</dbReference>
<accession>A0ABT5C1Z1</accession>
<evidence type="ECO:0000259" key="1">
    <source>
        <dbReference type="Pfam" id="PF05368"/>
    </source>
</evidence>
<dbReference type="Pfam" id="PF05368">
    <property type="entry name" value="NmrA"/>
    <property type="match status" value="1"/>
</dbReference>
<dbReference type="Gene3D" id="3.40.50.720">
    <property type="entry name" value="NAD(P)-binding Rossmann-like Domain"/>
    <property type="match status" value="1"/>
</dbReference>
<keyword evidence="3" id="KW-1185">Reference proteome</keyword>
<organism evidence="2 3">
    <name type="scientific">Sorangium atrum</name>
    <dbReference type="NCBI Taxonomy" id="2995308"/>
    <lineage>
        <taxon>Bacteria</taxon>
        <taxon>Pseudomonadati</taxon>
        <taxon>Myxococcota</taxon>
        <taxon>Polyangia</taxon>
        <taxon>Polyangiales</taxon>
        <taxon>Polyangiaceae</taxon>
        <taxon>Sorangium</taxon>
    </lineage>
</organism>
<comment type="caution">
    <text evidence="2">The sequence shown here is derived from an EMBL/GenBank/DDBJ whole genome shotgun (WGS) entry which is preliminary data.</text>
</comment>